<dbReference type="AlphaFoldDB" id="A0ABD0WZ75"/>
<evidence type="ECO:0000313" key="3">
    <source>
        <dbReference type="Proteomes" id="UP001557470"/>
    </source>
</evidence>
<dbReference type="InterPro" id="IPR001173">
    <property type="entry name" value="Glyco_trans_2-like"/>
</dbReference>
<reference evidence="2 3" key="1">
    <citation type="submission" date="2024-06" db="EMBL/GenBank/DDBJ databases">
        <authorList>
            <person name="Pan Q."/>
            <person name="Wen M."/>
            <person name="Jouanno E."/>
            <person name="Zahm M."/>
            <person name="Klopp C."/>
            <person name="Cabau C."/>
            <person name="Louis A."/>
            <person name="Berthelot C."/>
            <person name="Parey E."/>
            <person name="Roest Crollius H."/>
            <person name="Montfort J."/>
            <person name="Robinson-Rechavi M."/>
            <person name="Bouchez O."/>
            <person name="Lampietro C."/>
            <person name="Lopez Roques C."/>
            <person name="Donnadieu C."/>
            <person name="Postlethwait J."/>
            <person name="Bobe J."/>
            <person name="Verreycken H."/>
            <person name="Guiguen Y."/>
        </authorList>
    </citation>
    <scope>NUCLEOTIDE SEQUENCE [LARGE SCALE GENOMIC DNA]</scope>
    <source>
        <strain evidence="2">Up_M1</strain>
        <tissue evidence="2">Testis</tissue>
    </source>
</reference>
<dbReference type="Proteomes" id="UP001557470">
    <property type="component" value="Unassembled WGS sequence"/>
</dbReference>
<dbReference type="PANTHER" id="PTHR15046">
    <property type="entry name" value="GLYCO_TRANS_2-LIKE DOMAIN-CONTAINING PROTEIN"/>
    <property type="match status" value="1"/>
</dbReference>
<protein>
    <recommendedName>
        <fullName evidence="1">Glycosyltransferase 2-like domain-containing protein</fullName>
    </recommendedName>
</protein>
<dbReference type="InterPro" id="IPR029044">
    <property type="entry name" value="Nucleotide-diphossugar_trans"/>
</dbReference>
<sequence>MKYVEVSLSVSRGVLTIEGEEQTEIIVQSTSLADLNDRLRRITYTSTVYRITTGDLATFRFEHHKAVFPIVIQQPSVPVLYDSGNDINSKVTIATKTFLRYPELQTLISSTRNYYKDMKIIIADDNLEPQKVNGSNIEQYFMPPAQGWFAGRNLAISQVTTKYFLWVDDDYQFTDETKIERLLEVMESTPELDVVGGSVEGHGQFIFSLVYKEGDDEGGCLSRQHGVNFHSVPGFSSCYFTSGVVNFFLGRTDSVRSVGFDPWLKRVAHSEFFMDGLGRLLVASCSDVNIGHQPRRANAKYSSFRAQTKNDEKDKLALHFFKNHLKCVAF</sequence>
<feature type="domain" description="Glycosyltransferase 2-like" evidence="1">
    <location>
        <begin position="93"/>
        <end position="198"/>
    </location>
</feature>
<dbReference type="Pfam" id="PF00535">
    <property type="entry name" value="Glycos_transf_2"/>
    <property type="match status" value="1"/>
</dbReference>
<dbReference type="EMBL" id="JAGEUA010000003">
    <property type="protein sequence ID" value="KAL0992414.1"/>
    <property type="molecule type" value="Genomic_DNA"/>
</dbReference>
<evidence type="ECO:0000313" key="2">
    <source>
        <dbReference type="EMBL" id="KAL0992414.1"/>
    </source>
</evidence>
<dbReference type="CDD" id="cd00761">
    <property type="entry name" value="Glyco_tranf_GTA_type"/>
    <property type="match status" value="1"/>
</dbReference>
<evidence type="ECO:0000259" key="1">
    <source>
        <dbReference type="Pfam" id="PF00535"/>
    </source>
</evidence>
<accession>A0ABD0WZ75</accession>
<gene>
    <name evidence="2" type="ORF">UPYG_G00093010</name>
</gene>
<comment type="caution">
    <text evidence="2">The sequence shown here is derived from an EMBL/GenBank/DDBJ whole genome shotgun (WGS) entry which is preliminary data.</text>
</comment>
<name>A0ABD0WZ75_UMBPY</name>
<dbReference type="SUPFAM" id="SSF53448">
    <property type="entry name" value="Nucleotide-diphospho-sugar transferases"/>
    <property type="match status" value="1"/>
</dbReference>
<dbReference type="PANTHER" id="PTHR15046:SF2">
    <property type="entry name" value="BETA-1,4 N-ACETYLGALACTOSAMINYLTRANSFERASE 2"/>
    <property type="match status" value="1"/>
</dbReference>
<organism evidence="2 3">
    <name type="scientific">Umbra pygmaea</name>
    <name type="common">Eastern mudminnow</name>
    <dbReference type="NCBI Taxonomy" id="75934"/>
    <lineage>
        <taxon>Eukaryota</taxon>
        <taxon>Metazoa</taxon>
        <taxon>Chordata</taxon>
        <taxon>Craniata</taxon>
        <taxon>Vertebrata</taxon>
        <taxon>Euteleostomi</taxon>
        <taxon>Actinopterygii</taxon>
        <taxon>Neopterygii</taxon>
        <taxon>Teleostei</taxon>
        <taxon>Protacanthopterygii</taxon>
        <taxon>Esociformes</taxon>
        <taxon>Umbridae</taxon>
        <taxon>Umbra</taxon>
    </lineage>
</organism>
<proteinExistence type="predicted"/>
<dbReference type="Gene3D" id="3.90.550.10">
    <property type="entry name" value="Spore Coat Polysaccharide Biosynthesis Protein SpsA, Chain A"/>
    <property type="match status" value="1"/>
</dbReference>
<keyword evidence="3" id="KW-1185">Reference proteome</keyword>